<dbReference type="Proteomes" id="UP000325313">
    <property type="component" value="Unassembled WGS sequence"/>
</dbReference>
<feature type="transmembrane region" description="Helical" evidence="2">
    <location>
        <begin position="37"/>
        <end position="58"/>
    </location>
</feature>
<feature type="compositionally biased region" description="Low complexity" evidence="1">
    <location>
        <begin position="96"/>
        <end position="105"/>
    </location>
</feature>
<evidence type="ECO:0000256" key="2">
    <source>
        <dbReference type="SAM" id="Phobius"/>
    </source>
</evidence>
<keyword evidence="2" id="KW-1133">Transmembrane helix</keyword>
<dbReference type="OrthoDB" id="2509560at2759"/>
<reference evidence="5 6" key="1">
    <citation type="submission" date="2019-05" db="EMBL/GenBank/DDBJ databases">
        <title>Emergence of the Ug99 lineage of the wheat stem rust pathogen through somatic hybridization.</title>
        <authorList>
            <person name="Li F."/>
            <person name="Upadhyaya N.M."/>
            <person name="Sperschneider J."/>
            <person name="Matny O."/>
            <person name="Nguyen-Phuc H."/>
            <person name="Mago R."/>
            <person name="Raley C."/>
            <person name="Miller M.E."/>
            <person name="Silverstein K.A.T."/>
            <person name="Henningsen E."/>
            <person name="Hirsch C.D."/>
            <person name="Visser B."/>
            <person name="Pretorius Z.A."/>
            <person name="Steffenson B.J."/>
            <person name="Schwessinger B."/>
            <person name="Dodds P.N."/>
            <person name="Figueroa M."/>
        </authorList>
    </citation>
    <scope>NUCLEOTIDE SEQUENCE [LARGE SCALE GENOMIC DNA]</scope>
    <source>
        <strain evidence="3">21-0</strain>
        <strain evidence="4 6">Ug99</strain>
    </source>
</reference>
<protein>
    <submittedName>
        <fullName evidence="4">Uncharacterized protein</fullName>
    </submittedName>
</protein>
<keyword evidence="2" id="KW-0472">Membrane</keyword>
<dbReference type="EMBL" id="VSWC01000106">
    <property type="protein sequence ID" value="KAA1085297.1"/>
    <property type="molecule type" value="Genomic_DNA"/>
</dbReference>
<evidence type="ECO:0000313" key="3">
    <source>
        <dbReference type="EMBL" id="KAA1085297.1"/>
    </source>
</evidence>
<dbReference type="EMBL" id="VDEP01000145">
    <property type="protein sequence ID" value="KAA1128038.1"/>
    <property type="molecule type" value="Genomic_DNA"/>
</dbReference>
<feature type="compositionally biased region" description="Polar residues" evidence="1">
    <location>
        <begin position="77"/>
        <end position="95"/>
    </location>
</feature>
<evidence type="ECO:0000313" key="5">
    <source>
        <dbReference type="Proteomes" id="UP000324748"/>
    </source>
</evidence>
<evidence type="ECO:0000313" key="6">
    <source>
        <dbReference type="Proteomes" id="UP000325313"/>
    </source>
</evidence>
<keyword evidence="2" id="KW-0812">Transmembrane</keyword>
<name>A0A5B0RRX7_PUCGR</name>
<evidence type="ECO:0000256" key="1">
    <source>
        <dbReference type="SAM" id="MobiDB-lite"/>
    </source>
</evidence>
<dbReference type="AlphaFoldDB" id="A0A5B0RRX7"/>
<feature type="region of interest" description="Disordered" evidence="1">
    <location>
        <begin position="65"/>
        <end position="105"/>
    </location>
</feature>
<keyword evidence="5" id="KW-1185">Reference proteome</keyword>
<evidence type="ECO:0000313" key="4">
    <source>
        <dbReference type="EMBL" id="KAA1128038.1"/>
    </source>
</evidence>
<sequence length="253" mass="27078">MASIVPSANHLRRFHICYDISFIPKPVHSLARTSKQITMKSFVFVACLLATLAAATPVELQSRMMPPMGGAGMTTTSSVSDGQQSNTQASNSPFGSSYSHSDSSYHNAQSSTVVQSFGPLMSQIGSVNNMLMNGGMNTMVASQSMSQIANQLQTVFSGLNTCGCFQQGSQVFTMFNDMFGQLSQMLMSMQNTFGASAMGSIVSPFGNVAGSMSQFFSQQSSTNWSSMSSNIMPFINCVSPFVQGFSGLSQMFK</sequence>
<proteinExistence type="predicted"/>
<comment type="caution">
    <text evidence="4">The sequence shown here is derived from an EMBL/GenBank/DDBJ whole genome shotgun (WGS) entry which is preliminary data.</text>
</comment>
<organism evidence="4 6">
    <name type="scientific">Puccinia graminis f. sp. tritici</name>
    <dbReference type="NCBI Taxonomy" id="56615"/>
    <lineage>
        <taxon>Eukaryota</taxon>
        <taxon>Fungi</taxon>
        <taxon>Dikarya</taxon>
        <taxon>Basidiomycota</taxon>
        <taxon>Pucciniomycotina</taxon>
        <taxon>Pucciniomycetes</taxon>
        <taxon>Pucciniales</taxon>
        <taxon>Pucciniaceae</taxon>
        <taxon>Puccinia</taxon>
    </lineage>
</organism>
<gene>
    <name evidence="3" type="ORF">PGT21_002332</name>
    <name evidence="4" type="ORF">PGTUg99_014782</name>
</gene>
<feature type="compositionally biased region" description="Low complexity" evidence="1">
    <location>
        <begin position="65"/>
        <end position="76"/>
    </location>
</feature>
<dbReference type="Proteomes" id="UP000324748">
    <property type="component" value="Unassembled WGS sequence"/>
</dbReference>
<accession>A0A5B0RRX7</accession>